<dbReference type="EMBL" id="JAGFNK010000227">
    <property type="protein sequence ID" value="KAI9457022.1"/>
    <property type="molecule type" value="Genomic_DNA"/>
</dbReference>
<evidence type="ECO:0000313" key="2">
    <source>
        <dbReference type="Proteomes" id="UP001207468"/>
    </source>
</evidence>
<keyword evidence="2" id="KW-1185">Reference proteome</keyword>
<reference evidence="1" key="1">
    <citation type="submission" date="2021-03" db="EMBL/GenBank/DDBJ databases">
        <title>Evolutionary priming and transition to the ectomycorrhizal habit in an iconic lineage of mushroom-forming fungi: is preadaptation a requirement?</title>
        <authorList>
            <consortium name="DOE Joint Genome Institute"/>
            <person name="Looney B.P."/>
            <person name="Miyauchi S."/>
            <person name="Morin E."/>
            <person name="Drula E."/>
            <person name="Courty P.E."/>
            <person name="Chicoki N."/>
            <person name="Fauchery L."/>
            <person name="Kohler A."/>
            <person name="Kuo A."/>
            <person name="LaButti K."/>
            <person name="Pangilinan J."/>
            <person name="Lipzen A."/>
            <person name="Riley R."/>
            <person name="Andreopoulos W."/>
            <person name="He G."/>
            <person name="Johnson J."/>
            <person name="Barry K.W."/>
            <person name="Grigoriev I.V."/>
            <person name="Nagy L."/>
            <person name="Hibbett D."/>
            <person name="Henrissat B."/>
            <person name="Matheny P.B."/>
            <person name="Labbe J."/>
            <person name="Martin A.F."/>
        </authorList>
    </citation>
    <scope>NUCLEOTIDE SEQUENCE</scope>
    <source>
        <strain evidence="1">BPL698</strain>
    </source>
</reference>
<protein>
    <submittedName>
        <fullName evidence="1">Uncharacterized protein</fullName>
    </submittedName>
</protein>
<sequence length="1509" mass="169400">MDVTLSEQQQEEITALKSIYAEDFMECQPRAWKGAARLPEFIIKITHPDTAHATKIYFHLHTIFPRTYPKNAHPIFTVQQPIKGIPDDCVTNLSNFIQAEARQSRGTEIVFQVITAAQDWIASNITPPVEVVGSLASEMIKRASEEAQAKKQREEAEAQEEAERKRLLAEAFHEQMQADAHRHHIERERQRARHRAQSDATEAPEVAEDILTHSFDREVTVNGLRFCAVKLFHPRHDCLGTTYQAEPICDDITATLPLEVHVVTFDTHYYTTPQGRKKLKLVQEEVQRLVRVRQENVIQLYAVKLTLPQASGAPQLAVLMEQKPQLTLYDLLEDCETLREERALYLTQILTGLNERVLSKGISLHTTGLSSRERLGQSKLVKLLKVSYYMKLLDLHRLARDGHDSALIYTKARDIHYAGVVFLQMLLGARYAQAALISSLITPVLQRVALGMVSQRKKYTSCAAILVDLAQISFTKTRAVAIPISVYGSSPEVDYFRTPIQRHQQTSRWKEDWEELELLGYVKKVRLRTPNTDNKILREINALSRLSHRFIVRYYTAWFEDSELASATVSSDGSGDDTADGVTSAPSDIHRREGSSDPFSIDLDNLESESRSSTSFPSIHFTGSGSNATEGSDGDIDGDETDADDIGEMFEAPQNGSAVINVVPRTHPTSRPRTLYIQMEFVERQTLRERIAEGLSEDDAWRLFQQIVDALVHMSSLGILHRDIKLTNVFIDGKGDCKVGDFGLATSSLAAAVEASEVAPHAIIADAEMTLEVGTKLYIAPEVQSPKKGPRNHTKADLYSLGIVFFEMNYFFSTGAERIAVIEDLRKKDVIFPIDWDVYRTRQRQIIALLLKHNPDDRPTALELSQSNLLPPRLEDEYFKGALRMMIKTDSPHRQAVLAALFNQTSRGVRGFLYDHDVEHPEHASLNGIVRDTLATTFRLHGAIEMAPPLMVPATDNYDDTTRVLFVDKHGEVVGLPNNALIPFARVAARNNLKRIKRFHIGDIYRPNLVAGHPRVFKAAVFDIISTDVANGGPISIAESIIVMNKCLESFPNLSQHYEIHISHSKVIDLALSRVSHDIRDSVIEIIMQVKSSWAQKRAMLLKKGLLRSTVDELEVLSDTVEDLVTFTGRLDKASPPLLALLSPFLDEVKQAIQYVALAGVTRPVFLHPLMISSHNAYFKNGVCFEVVRRNKRSDILAAGGRYDDLITQFSLPKAGGNNVCAVGLQISLEKILVVLAAYQAISVKNLLKEQRSFGFWSPRRCDVYIVSYHPGYLSERLEVAALLWRHSISADVMYESSLPDGEHENHLELCHREGILFSVCPRPRSVRRDQSAFKIKSILKGTEYDVSRPELVPWLQEQIAEQQRIDAETSGTAIPSEHSQGLVRLKLSGSMPDVQLVLPGDARKQRKQTKQIFVEKAFEMGLRVCSAVQSGIPVIAIDTPANVFDALCKSSSWVTDDDAWKAVVSSFPLSITGYAPQIRDAISRRQAEGHHFILLFAVRDERVHLCVL</sequence>
<evidence type="ECO:0000313" key="1">
    <source>
        <dbReference type="EMBL" id="KAI9457022.1"/>
    </source>
</evidence>
<organism evidence="1 2">
    <name type="scientific">Russula earlei</name>
    <dbReference type="NCBI Taxonomy" id="71964"/>
    <lineage>
        <taxon>Eukaryota</taxon>
        <taxon>Fungi</taxon>
        <taxon>Dikarya</taxon>
        <taxon>Basidiomycota</taxon>
        <taxon>Agaricomycotina</taxon>
        <taxon>Agaricomycetes</taxon>
        <taxon>Russulales</taxon>
        <taxon>Russulaceae</taxon>
        <taxon>Russula</taxon>
    </lineage>
</organism>
<dbReference type="Proteomes" id="UP001207468">
    <property type="component" value="Unassembled WGS sequence"/>
</dbReference>
<name>A0ACC0U0W1_9AGAM</name>
<gene>
    <name evidence="1" type="ORF">F5148DRAFT_1223224</name>
</gene>
<accession>A0ACC0U0W1</accession>
<comment type="caution">
    <text evidence="1">The sequence shown here is derived from an EMBL/GenBank/DDBJ whole genome shotgun (WGS) entry which is preliminary data.</text>
</comment>
<proteinExistence type="predicted"/>